<evidence type="ECO:0000313" key="13">
    <source>
        <dbReference type="Proteomes" id="UP000256601"/>
    </source>
</evidence>
<dbReference type="HAMAP" id="MF_00076">
    <property type="entry name" value="HisB"/>
    <property type="match status" value="1"/>
</dbReference>
<dbReference type="InterPro" id="IPR020565">
    <property type="entry name" value="ImidazoleglycerP_deHydtase_CS"/>
</dbReference>
<dbReference type="PROSITE" id="PS00954">
    <property type="entry name" value="IGP_DEHYDRATASE_1"/>
    <property type="match status" value="1"/>
</dbReference>
<comment type="catalytic activity">
    <reaction evidence="1 9">
        <text>D-erythro-1-(imidazol-4-yl)glycerol 3-phosphate = 3-(imidazol-4-yl)-2-oxopropyl phosphate + H2O</text>
        <dbReference type="Rhea" id="RHEA:11040"/>
        <dbReference type="ChEBI" id="CHEBI:15377"/>
        <dbReference type="ChEBI" id="CHEBI:57766"/>
        <dbReference type="ChEBI" id="CHEBI:58278"/>
        <dbReference type="EC" id="4.2.1.19"/>
    </reaction>
</comment>
<dbReference type="FunFam" id="3.30.230.40:FF:000001">
    <property type="entry name" value="Imidazoleglycerol-phosphate dehydratase HisB"/>
    <property type="match status" value="1"/>
</dbReference>
<reference evidence="10 12" key="1">
    <citation type="journal article" date="2016" name="PLoS ONE">
        <title>Sequence Assembly of Yarrowia lipolytica Strain W29/CLIB89 Shows Transposable Element Diversity.</title>
        <authorList>
            <person name="Magnan C."/>
            <person name="Yu J."/>
            <person name="Chang I."/>
            <person name="Jahn E."/>
            <person name="Kanomata Y."/>
            <person name="Wu J."/>
            <person name="Zeller M."/>
            <person name="Oakes M."/>
            <person name="Baldi P."/>
            <person name="Sandmeyer S."/>
        </authorList>
    </citation>
    <scope>NUCLEOTIDE SEQUENCE [LARGE SCALE GENOMIC DNA]</scope>
    <source>
        <strain evidence="10">CLIB89</strain>
        <strain evidence="12">CLIB89(W29)</strain>
    </source>
</reference>
<keyword evidence="7 9" id="KW-0368">Histidine biosynthesis</keyword>
<evidence type="ECO:0000256" key="7">
    <source>
        <dbReference type="ARBA" id="ARBA00023102"/>
    </source>
</evidence>
<comment type="pathway">
    <text evidence="2 9">Amino-acid biosynthesis; L-histidine biosynthesis; L-histidine from 5-phospho-alpha-D-ribose 1-diphosphate: step 6/9.</text>
</comment>
<dbReference type="VEuPathDB" id="FungiDB:YALI0_E33957g"/>
<dbReference type="InterPro" id="IPR000807">
    <property type="entry name" value="ImidazoleglycerolP_deHydtase"/>
</dbReference>
<dbReference type="eggNOG" id="KOG3143">
    <property type="taxonomic scope" value="Eukaryota"/>
</dbReference>
<dbReference type="Proteomes" id="UP000256601">
    <property type="component" value="Unassembled WGS sequence"/>
</dbReference>
<evidence type="ECO:0000256" key="5">
    <source>
        <dbReference type="ARBA" id="ARBA00016664"/>
    </source>
</evidence>
<name>A0A1H6PK81_YARLL</name>
<keyword evidence="6" id="KW-0028">Amino-acid biosynthesis</keyword>
<evidence type="ECO:0000256" key="8">
    <source>
        <dbReference type="ARBA" id="ARBA00023239"/>
    </source>
</evidence>
<dbReference type="EMBL" id="KZ858959">
    <property type="protein sequence ID" value="RDW27756.1"/>
    <property type="molecule type" value="Genomic_DNA"/>
</dbReference>
<evidence type="ECO:0000313" key="10">
    <source>
        <dbReference type="EMBL" id="AOW06363.1"/>
    </source>
</evidence>
<proteinExistence type="inferred from homology"/>
<dbReference type="OrthoDB" id="447729at2759"/>
<dbReference type="EMBL" id="CP017557">
    <property type="protein sequence ID" value="AOW06363.1"/>
    <property type="molecule type" value="Genomic_DNA"/>
</dbReference>
<dbReference type="InterPro" id="IPR038494">
    <property type="entry name" value="IGPD_sf"/>
</dbReference>
<evidence type="ECO:0000256" key="6">
    <source>
        <dbReference type="ARBA" id="ARBA00022605"/>
    </source>
</evidence>
<dbReference type="CDD" id="cd07914">
    <property type="entry name" value="IGPD"/>
    <property type="match status" value="1"/>
</dbReference>
<evidence type="ECO:0000256" key="1">
    <source>
        <dbReference type="ARBA" id="ARBA00001723"/>
    </source>
</evidence>
<dbReference type="RefSeq" id="XP_504752.1">
    <property type="nucleotide sequence ID" value="XM_504752.1"/>
</dbReference>
<sequence length="221" mass="24240">MTRRIASIRRETKETKIQIAISIDGGALELPGPTMLPEGADVSHAYQKTDTQHISVWTGVAFFDHMLHALAKHSGWSLLVECIGDVHVDDHHTVEDTAIALGGCFKEALGHLRGIKRYGYAYAPLDEALSRCVVDLSNRAYCVTELGLKRERVGQLSCEMVPHIFESFAHSAAITIHVDVIRGANDHHRIESAFKATALALRMASSITFGDEVPSTKGVLR</sequence>
<dbReference type="FunFam" id="3.30.230.40:FF:000005">
    <property type="entry name" value="Imidazoleglycerol-phosphate dehydratase"/>
    <property type="match status" value="1"/>
</dbReference>
<dbReference type="GO" id="GO:0000105">
    <property type="term" value="P:L-histidine biosynthetic process"/>
    <property type="evidence" value="ECO:0007669"/>
    <property type="project" value="UniProtKB-UniPathway"/>
</dbReference>
<dbReference type="Pfam" id="PF00475">
    <property type="entry name" value="IGPD"/>
    <property type="match status" value="1"/>
</dbReference>
<dbReference type="SUPFAM" id="SSF54211">
    <property type="entry name" value="Ribosomal protein S5 domain 2-like"/>
    <property type="match status" value="2"/>
</dbReference>
<dbReference type="UniPathway" id="UPA00031">
    <property type="reaction ID" value="UER00011"/>
</dbReference>
<evidence type="ECO:0000256" key="4">
    <source>
        <dbReference type="ARBA" id="ARBA00012075"/>
    </source>
</evidence>
<accession>A0A1H6PK81</accession>
<dbReference type="GO" id="GO:0004424">
    <property type="term" value="F:imidazoleglycerol-phosphate dehydratase activity"/>
    <property type="evidence" value="ECO:0007669"/>
    <property type="project" value="UniProtKB-EC"/>
</dbReference>
<organism evidence="10 12">
    <name type="scientific">Yarrowia lipolytica</name>
    <name type="common">Candida lipolytica</name>
    <dbReference type="NCBI Taxonomy" id="4952"/>
    <lineage>
        <taxon>Eukaryota</taxon>
        <taxon>Fungi</taxon>
        <taxon>Dikarya</taxon>
        <taxon>Ascomycota</taxon>
        <taxon>Saccharomycotina</taxon>
        <taxon>Dipodascomycetes</taxon>
        <taxon>Dipodascales</taxon>
        <taxon>Dipodascales incertae sedis</taxon>
        <taxon>Yarrowia</taxon>
    </lineage>
</organism>
<dbReference type="Proteomes" id="UP000182444">
    <property type="component" value="Chromosome 1E"/>
</dbReference>
<dbReference type="PROSITE" id="PS00955">
    <property type="entry name" value="IGP_DEHYDRATASE_2"/>
    <property type="match status" value="1"/>
</dbReference>
<evidence type="ECO:0000256" key="9">
    <source>
        <dbReference type="RuleBase" id="RU000598"/>
    </source>
</evidence>
<dbReference type="InterPro" id="IPR020568">
    <property type="entry name" value="Ribosomal_Su5_D2-typ_SF"/>
</dbReference>
<dbReference type="EC" id="4.2.1.19" evidence="4 9"/>
<dbReference type="Gene3D" id="3.30.230.40">
    <property type="entry name" value="Imidazole glycerol phosphate dehydratase, domain 1"/>
    <property type="match status" value="2"/>
</dbReference>
<gene>
    <name evidence="11" type="ORF">B0I71DRAFT_173175</name>
    <name evidence="10" type="ORF">YALI1_E40305g</name>
</gene>
<dbReference type="GeneID" id="2911476"/>
<dbReference type="OMA" id="GIPFFDH"/>
<evidence type="ECO:0000313" key="11">
    <source>
        <dbReference type="EMBL" id="RDW27756.1"/>
    </source>
</evidence>
<dbReference type="AlphaFoldDB" id="A0A1H6PK81"/>
<protein>
    <recommendedName>
        <fullName evidence="5 9">Imidazoleglycerol-phosphate dehydratase</fullName>
        <ecNumber evidence="4 9">4.2.1.19</ecNumber>
    </recommendedName>
</protein>
<dbReference type="VEuPathDB" id="FungiDB:YALI1_E40305g"/>
<comment type="similarity">
    <text evidence="3 9">Belongs to the imidazoleglycerol-phosphate dehydratase family.</text>
</comment>
<evidence type="ECO:0000256" key="2">
    <source>
        <dbReference type="ARBA" id="ARBA00005047"/>
    </source>
</evidence>
<keyword evidence="8 9" id="KW-0456">Lyase</keyword>
<reference evidence="11 13" key="2">
    <citation type="submission" date="2018-07" db="EMBL/GenBank/DDBJ databases">
        <title>Draft Genome Assemblies for Five Robust Yarrowia lipolytica Strains Exhibiting High Lipid Production and Pentose Sugar Utilization and Sugar Alcohol Secretion from Undetoxified Lignocellulosic Biomass Hydrolysates.</title>
        <authorList>
            <consortium name="DOE Joint Genome Institute"/>
            <person name="Walker C."/>
            <person name="Ryu S."/>
            <person name="Na H."/>
            <person name="Zane M."/>
            <person name="LaButti K."/>
            <person name="Lipzen A."/>
            <person name="Haridas S."/>
            <person name="Barry K."/>
            <person name="Grigoriev I.V."/>
            <person name="Quarterman J."/>
            <person name="Slininger P."/>
            <person name="Dien B."/>
            <person name="Trinh C.T."/>
        </authorList>
    </citation>
    <scope>NUCLEOTIDE SEQUENCE [LARGE SCALE GENOMIC DNA]</scope>
    <source>
        <strain evidence="11 13">YB392</strain>
    </source>
</reference>
<dbReference type="PANTHER" id="PTHR23133">
    <property type="entry name" value="IMIDAZOLEGLYCEROL-PHOSPHATE DEHYDRATASE HIS7"/>
    <property type="match status" value="1"/>
</dbReference>
<evidence type="ECO:0000313" key="12">
    <source>
        <dbReference type="Proteomes" id="UP000182444"/>
    </source>
</evidence>
<dbReference type="PANTHER" id="PTHR23133:SF2">
    <property type="entry name" value="IMIDAZOLEGLYCEROL-PHOSPHATE DEHYDRATASE"/>
    <property type="match status" value="1"/>
</dbReference>
<dbReference type="KEGG" id="yli:2911476"/>
<evidence type="ECO:0000256" key="3">
    <source>
        <dbReference type="ARBA" id="ARBA00007481"/>
    </source>
</evidence>